<dbReference type="PROSITE" id="PS50994">
    <property type="entry name" value="INTEGRASE"/>
    <property type="match status" value="1"/>
</dbReference>
<dbReference type="Proteomes" id="UP001418222">
    <property type="component" value="Unassembled WGS sequence"/>
</dbReference>
<comment type="caution">
    <text evidence="3">The sequence shown here is derived from an EMBL/GenBank/DDBJ whole genome shotgun (WGS) entry which is preliminary data.</text>
</comment>
<dbReference type="GO" id="GO:0003676">
    <property type="term" value="F:nucleic acid binding"/>
    <property type="evidence" value="ECO:0007669"/>
    <property type="project" value="InterPro"/>
</dbReference>
<feature type="region of interest" description="Disordered" evidence="1">
    <location>
        <begin position="238"/>
        <end position="257"/>
    </location>
</feature>
<evidence type="ECO:0000313" key="4">
    <source>
        <dbReference type="Proteomes" id="UP001418222"/>
    </source>
</evidence>
<feature type="compositionally biased region" description="Polar residues" evidence="1">
    <location>
        <begin position="246"/>
        <end position="257"/>
    </location>
</feature>
<dbReference type="Gene3D" id="1.10.340.70">
    <property type="match status" value="1"/>
</dbReference>
<reference evidence="3 4" key="1">
    <citation type="journal article" date="2022" name="Nat. Plants">
        <title>Genomes of leafy and leafless Platanthera orchids illuminate the evolution of mycoheterotrophy.</title>
        <authorList>
            <person name="Li M.H."/>
            <person name="Liu K.W."/>
            <person name="Li Z."/>
            <person name="Lu H.C."/>
            <person name="Ye Q.L."/>
            <person name="Zhang D."/>
            <person name="Wang J.Y."/>
            <person name="Li Y.F."/>
            <person name="Zhong Z.M."/>
            <person name="Liu X."/>
            <person name="Yu X."/>
            <person name="Liu D.K."/>
            <person name="Tu X.D."/>
            <person name="Liu B."/>
            <person name="Hao Y."/>
            <person name="Liao X.Y."/>
            <person name="Jiang Y.T."/>
            <person name="Sun W.H."/>
            <person name="Chen J."/>
            <person name="Chen Y.Q."/>
            <person name="Ai Y."/>
            <person name="Zhai J.W."/>
            <person name="Wu S.S."/>
            <person name="Zhou Z."/>
            <person name="Hsiao Y.Y."/>
            <person name="Wu W.L."/>
            <person name="Chen Y.Y."/>
            <person name="Lin Y.F."/>
            <person name="Hsu J.L."/>
            <person name="Li C.Y."/>
            <person name="Wang Z.W."/>
            <person name="Zhao X."/>
            <person name="Zhong W.Y."/>
            <person name="Ma X.K."/>
            <person name="Ma L."/>
            <person name="Huang J."/>
            <person name="Chen G.Z."/>
            <person name="Huang M.Z."/>
            <person name="Huang L."/>
            <person name="Peng D.H."/>
            <person name="Luo Y.B."/>
            <person name="Zou S.Q."/>
            <person name="Chen S.P."/>
            <person name="Lan S."/>
            <person name="Tsai W.C."/>
            <person name="Van de Peer Y."/>
            <person name="Liu Z.J."/>
        </authorList>
    </citation>
    <scope>NUCLEOTIDE SEQUENCE [LARGE SCALE GENOMIC DNA]</scope>
    <source>
        <strain evidence="3">Lor287</strain>
    </source>
</reference>
<organism evidence="3 4">
    <name type="scientific">Platanthera zijinensis</name>
    <dbReference type="NCBI Taxonomy" id="2320716"/>
    <lineage>
        <taxon>Eukaryota</taxon>
        <taxon>Viridiplantae</taxon>
        <taxon>Streptophyta</taxon>
        <taxon>Embryophyta</taxon>
        <taxon>Tracheophyta</taxon>
        <taxon>Spermatophyta</taxon>
        <taxon>Magnoliopsida</taxon>
        <taxon>Liliopsida</taxon>
        <taxon>Asparagales</taxon>
        <taxon>Orchidaceae</taxon>
        <taxon>Orchidoideae</taxon>
        <taxon>Orchideae</taxon>
        <taxon>Orchidinae</taxon>
        <taxon>Platanthera</taxon>
    </lineage>
</organism>
<dbReference type="InterPro" id="IPR001584">
    <property type="entry name" value="Integrase_cat-core"/>
</dbReference>
<dbReference type="GO" id="GO:0015074">
    <property type="term" value="P:DNA integration"/>
    <property type="evidence" value="ECO:0007669"/>
    <property type="project" value="InterPro"/>
</dbReference>
<evidence type="ECO:0000259" key="2">
    <source>
        <dbReference type="PROSITE" id="PS50994"/>
    </source>
</evidence>
<dbReference type="Pfam" id="PF00665">
    <property type="entry name" value="rve"/>
    <property type="match status" value="1"/>
</dbReference>
<proteinExistence type="predicted"/>
<dbReference type="InterPro" id="IPR012337">
    <property type="entry name" value="RNaseH-like_sf"/>
</dbReference>
<dbReference type="EMBL" id="JBBWWQ010000005">
    <property type="protein sequence ID" value="KAK8947192.1"/>
    <property type="molecule type" value="Genomic_DNA"/>
</dbReference>
<dbReference type="InterPro" id="IPR050951">
    <property type="entry name" value="Retrovirus_Pol_polyprotein"/>
</dbReference>
<name>A0AAP0GA90_9ASPA</name>
<sequence>MRAATFTLIDGELFKRSSSGPYLKCLSESDAEYTPQEVHGGVCGENLGSRALARKILRQGFYWPTMRKDATEFIQKCKSCQLHTSISHQPPMALAPTQGALPFVLWGINLLGPLPVASSQRKFIIMTIDYFTKWVEVEPLAKITKENAKQFIWKNIVCRFEIPATSITDNETQFTGKSFTKMCEYLKINLRHTDVAHSQTNVQIKVTNTTILKGLKTRVEEAGGGAVGGRAPQCSMGLPHYRKNSYRGNPVQSLLRD</sequence>
<dbReference type="Gene3D" id="3.30.420.10">
    <property type="entry name" value="Ribonuclease H-like superfamily/Ribonuclease H"/>
    <property type="match status" value="1"/>
</dbReference>
<protein>
    <recommendedName>
        <fullName evidence="2">Integrase catalytic domain-containing protein</fullName>
    </recommendedName>
</protein>
<feature type="domain" description="Integrase catalytic" evidence="2">
    <location>
        <begin position="98"/>
        <end position="257"/>
    </location>
</feature>
<accession>A0AAP0GA90</accession>
<dbReference type="Pfam" id="PF17921">
    <property type="entry name" value="Integrase_H2C2"/>
    <property type="match status" value="1"/>
</dbReference>
<dbReference type="SUPFAM" id="SSF53098">
    <property type="entry name" value="Ribonuclease H-like"/>
    <property type="match status" value="1"/>
</dbReference>
<dbReference type="PANTHER" id="PTHR37984:SF5">
    <property type="entry name" value="PROTEIN NYNRIN-LIKE"/>
    <property type="match status" value="1"/>
</dbReference>
<gene>
    <name evidence="3" type="ORF">KSP39_PZI006965</name>
</gene>
<keyword evidence="4" id="KW-1185">Reference proteome</keyword>
<dbReference type="InterPro" id="IPR036397">
    <property type="entry name" value="RNaseH_sf"/>
</dbReference>
<dbReference type="PANTHER" id="PTHR37984">
    <property type="entry name" value="PROTEIN CBG26694"/>
    <property type="match status" value="1"/>
</dbReference>
<dbReference type="InterPro" id="IPR041588">
    <property type="entry name" value="Integrase_H2C2"/>
</dbReference>
<evidence type="ECO:0000256" key="1">
    <source>
        <dbReference type="SAM" id="MobiDB-lite"/>
    </source>
</evidence>
<evidence type="ECO:0000313" key="3">
    <source>
        <dbReference type="EMBL" id="KAK8947192.1"/>
    </source>
</evidence>
<dbReference type="AlphaFoldDB" id="A0AAP0GA90"/>